<gene>
    <name evidence="3" type="ORF">A9O67_00585</name>
</gene>
<dbReference type="PANTHER" id="PTHR42951:SF4">
    <property type="entry name" value="ACYL-COENZYME A THIOESTERASE MBLAC2"/>
    <property type="match status" value="1"/>
</dbReference>
<dbReference type="InterPro" id="IPR001279">
    <property type="entry name" value="Metallo-B-lactamas"/>
</dbReference>
<dbReference type="InterPro" id="IPR050855">
    <property type="entry name" value="NDM-1-like"/>
</dbReference>
<accession>A0A1A6DXZ3</accession>
<sequence length="320" mass="33908">MSTHHPALPAGVRVFERGWLSANNVLCEGPEGTALIDSGYVTHAAQTLALVEQALGGRPLGRLLNTHLHSDHCGGNAALQARYPGLRTAIPPGAADAVRAWDEDRLSYRATGQDCARFAFDALLAPGATVTLAGRAWQIHAAPGHDPDAVMLFEPASRTLISGDALWQHGFGVVFPELEGEPGFDAVAATLDLIERLAPCVVIPGHGSPFGDAAHRGGGPAAPVAAALAVARQRLAQFVADPARHRRYGLKVLLKFKLLAWQRQSLAAVRAWAQGVPYLVRLHTAHGGGQPFDTWLQDLIDDLCASGAARREGDWLVDGG</sequence>
<dbReference type="RefSeq" id="WP_068606984.1">
    <property type="nucleotide sequence ID" value="NZ_LZDH01000012.1"/>
</dbReference>
<dbReference type="SMART" id="SM00849">
    <property type="entry name" value="Lactamase_B"/>
    <property type="match status" value="1"/>
</dbReference>
<proteinExistence type="inferred from homology"/>
<reference evidence="3 4" key="1">
    <citation type="submission" date="2016-06" db="EMBL/GenBank/DDBJ databases">
        <title>Genome sequence of Tepidimonas fonticaldi PL17.</title>
        <authorList>
            <person name="Pinnaka A.K."/>
        </authorList>
    </citation>
    <scope>NUCLEOTIDE SEQUENCE [LARGE SCALE GENOMIC DNA]</scope>
    <source>
        <strain evidence="3 4">PL17</strain>
    </source>
</reference>
<dbReference type="PANTHER" id="PTHR42951">
    <property type="entry name" value="METALLO-BETA-LACTAMASE DOMAIN-CONTAINING"/>
    <property type="match status" value="1"/>
</dbReference>
<dbReference type="EMBL" id="LZDH01000012">
    <property type="protein sequence ID" value="OBS31660.1"/>
    <property type="molecule type" value="Genomic_DNA"/>
</dbReference>
<keyword evidence="3" id="KW-0378">Hydrolase</keyword>
<evidence type="ECO:0000313" key="4">
    <source>
        <dbReference type="Proteomes" id="UP000091969"/>
    </source>
</evidence>
<dbReference type="SUPFAM" id="SSF56281">
    <property type="entry name" value="Metallo-hydrolase/oxidoreductase"/>
    <property type="match status" value="1"/>
</dbReference>
<comment type="caution">
    <text evidence="3">The sequence shown here is derived from an EMBL/GenBank/DDBJ whole genome shotgun (WGS) entry which is preliminary data.</text>
</comment>
<keyword evidence="4" id="KW-1185">Reference proteome</keyword>
<organism evidence="3 4">
    <name type="scientific">Tepidimonas fonticaldi</name>
    <dbReference type="NCBI Taxonomy" id="1101373"/>
    <lineage>
        <taxon>Bacteria</taxon>
        <taxon>Pseudomonadati</taxon>
        <taxon>Pseudomonadota</taxon>
        <taxon>Betaproteobacteria</taxon>
        <taxon>Burkholderiales</taxon>
        <taxon>Tepidimonas</taxon>
    </lineage>
</organism>
<evidence type="ECO:0000313" key="3">
    <source>
        <dbReference type="EMBL" id="OBS31660.1"/>
    </source>
</evidence>
<name>A0A1A6DXZ3_9BURK</name>
<evidence type="ECO:0000256" key="1">
    <source>
        <dbReference type="ARBA" id="ARBA00005250"/>
    </source>
</evidence>
<dbReference type="InterPro" id="IPR036866">
    <property type="entry name" value="RibonucZ/Hydroxyglut_hydro"/>
</dbReference>
<dbReference type="AlphaFoldDB" id="A0A1A6DXZ3"/>
<evidence type="ECO:0000259" key="2">
    <source>
        <dbReference type="SMART" id="SM00849"/>
    </source>
</evidence>
<dbReference type="GO" id="GO:0017001">
    <property type="term" value="P:antibiotic catabolic process"/>
    <property type="evidence" value="ECO:0007669"/>
    <property type="project" value="UniProtKB-ARBA"/>
</dbReference>
<dbReference type="CDD" id="cd06262">
    <property type="entry name" value="metallo-hydrolase-like_MBL-fold"/>
    <property type="match status" value="1"/>
</dbReference>
<dbReference type="Proteomes" id="UP000091969">
    <property type="component" value="Unassembled WGS sequence"/>
</dbReference>
<protein>
    <submittedName>
        <fullName evidence="3">MBL fold metallo-hydrolase</fullName>
    </submittedName>
</protein>
<dbReference type="GO" id="GO:0016787">
    <property type="term" value="F:hydrolase activity"/>
    <property type="evidence" value="ECO:0007669"/>
    <property type="project" value="UniProtKB-KW"/>
</dbReference>
<feature type="domain" description="Metallo-beta-lactamase" evidence="2">
    <location>
        <begin position="21"/>
        <end position="206"/>
    </location>
</feature>
<dbReference type="Pfam" id="PF00753">
    <property type="entry name" value="Lactamase_B"/>
    <property type="match status" value="1"/>
</dbReference>
<comment type="similarity">
    <text evidence="1">Belongs to the metallo-beta-lactamase superfamily. Class-B beta-lactamase family.</text>
</comment>
<dbReference type="OrthoDB" id="2971563at2"/>
<dbReference type="STRING" id="1101373.A9O67_00585"/>
<dbReference type="Gene3D" id="3.60.15.10">
    <property type="entry name" value="Ribonuclease Z/Hydroxyacylglutathione hydrolase-like"/>
    <property type="match status" value="1"/>
</dbReference>